<protein>
    <submittedName>
        <fullName evidence="4">Uncharacterized protein</fullName>
    </submittedName>
</protein>
<dbReference type="InterPro" id="IPR005706">
    <property type="entry name" value="Ribosomal_uS2_bac/mit/plastid"/>
</dbReference>
<name>A0AAI9SV48_9ASCO</name>
<gene>
    <name evidence="4" type="ORF">KGF56_004134</name>
</gene>
<dbReference type="PRINTS" id="PR00395">
    <property type="entry name" value="RIBOSOMALS2"/>
</dbReference>
<dbReference type="GO" id="GO:0003735">
    <property type="term" value="F:structural constituent of ribosome"/>
    <property type="evidence" value="ECO:0007669"/>
    <property type="project" value="InterPro"/>
</dbReference>
<dbReference type="GO" id="GO:0006412">
    <property type="term" value="P:translation"/>
    <property type="evidence" value="ECO:0007669"/>
    <property type="project" value="InterPro"/>
</dbReference>
<comment type="similarity">
    <text evidence="1">Belongs to the universal ribosomal protein uS2 family.</text>
</comment>
<dbReference type="InterPro" id="IPR001865">
    <property type="entry name" value="Ribosomal_uS2"/>
</dbReference>
<dbReference type="GeneID" id="73381749"/>
<dbReference type="Gene3D" id="3.40.50.10490">
    <property type="entry name" value="Glucose-6-phosphate isomerase like protein, domain 1"/>
    <property type="match status" value="1"/>
</dbReference>
<dbReference type="PANTHER" id="PTHR12534:SF0">
    <property type="entry name" value="SMALL RIBOSOMAL SUBUNIT PROTEIN US2M"/>
    <property type="match status" value="1"/>
</dbReference>
<organism evidence="4 5">
    <name type="scientific">Candida oxycetoniae</name>
    <dbReference type="NCBI Taxonomy" id="497107"/>
    <lineage>
        <taxon>Eukaryota</taxon>
        <taxon>Fungi</taxon>
        <taxon>Dikarya</taxon>
        <taxon>Ascomycota</taxon>
        <taxon>Saccharomycotina</taxon>
        <taxon>Pichiomycetes</taxon>
        <taxon>Debaryomycetaceae</taxon>
        <taxon>Candida/Lodderomyces clade</taxon>
        <taxon>Candida</taxon>
    </lineage>
</organism>
<evidence type="ECO:0000313" key="5">
    <source>
        <dbReference type="Proteomes" id="UP001202479"/>
    </source>
</evidence>
<dbReference type="RefSeq" id="XP_049178821.1">
    <property type="nucleotide sequence ID" value="XM_049325542.1"/>
</dbReference>
<dbReference type="CDD" id="cd01425">
    <property type="entry name" value="RPS2"/>
    <property type="match status" value="1"/>
</dbReference>
<keyword evidence="2" id="KW-0007">Acetylation</keyword>
<accession>A0AAI9SV48</accession>
<dbReference type="EMBL" id="JAHUZD010000138">
    <property type="protein sequence ID" value="KAI3403074.2"/>
    <property type="molecule type" value="Genomic_DNA"/>
</dbReference>
<evidence type="ECO:0000256" key="3">
    <source>
        <dbReference type="SAM" id="MobiDB-lite"/>
    </source>
</evidence>
<sequence length="440" mass="49359">MPEPLVDHNLLNKELREQAIAEALAREEAAIQKAKEIRELVDKSKELITTLNKTPTSLINERILRLNKDLAKLPQTKVKQLDEELREFIVTHMKLSEDLAANRPWTQQRSILGEARASNKGKKTSQDESEAMAAPPVSSQYISQYPNLKPTPDYKGYSDQELYLRQLNYLRSSGKLGSKVENVYKPQRDTHKPMSVSNATVATLLAAGCHMGHATASFRASFQPFLYGVYNGIHLIDLNQTIEQLRLACKVIEGVSEKGGVILYVGTHKNWSIQESLVAASNRSKGYYVSKRWIPGTITNYIEVTKQIKDPKMKQHVDMENTPVESGRNFFNSIIKPDLVVLLNPVDNRNCIKECISACIPTIALCDTDMEASLITYPIPCNDDNVRSVNLMLGILSKAAETGLNKRLDAIQRLKEEDKRNQEAQLQINGPSENLDSAMV</sequence>
<reference evidence="4" key="1">
    <citation type="journal article" date="2022" name="DNA Res.">
        <title>Genome analysis of five recently described species of the CUG-Ser clade uncovers Candida theae as a new hybrid lineage with pathogenic potential in the Candida parapsilosis species complex.</title>
        <authorList>
            <person name="Mixao V."/>
            <person name="Del Olmo V."/>
            <person name="Hegedusova E."/>
            <person name="Saus E."/>
            <person name="Pryszcz L."/>
            <person name="Cillingova A."/>
            <person name="Nosek J."/>
            <person name="Gabaldon T."/>
        </authorList>
    </citation>
    <scope>NUCLEOTIDE SEQUENCE</scope>
    <source>
        <strain evidence="4">CBS 10844</strain>
    </source>
</reference>
<dbReference type="HAMAP" id="MF_00291_B">
    <property type="entry name" value="Ribosomal_uS2_B"/>
    <property type="match status" value="1"/>
</dbReference>
<evidence type="ECO:0000256" key="1">
    <source>
        <dbReference type="ARBA" id="ARBA00006242"/>
    </source>
</evidence>
<dbReference type="GO" id="GO:0005763">
    <property type="term" value="C:mitochondrial small ribosomal subunit"/>
    <property type="evidence" value="ECO:0007669"/>
    <property type="project" value="TreeGrafter"/>
</dbReference>
<dbReference type="FunFam" id="3.40.50.10490:FF:000055">
    <property type="entry name" value="Mitochondrial ribosomal protein"/>
    <property type="match status" value="1"/>
</dbReference>
<dbReference type="PANTHER" id="PTHR12534">
    <property type="entry name" value="30S RIBOSOMAL PROTEIN S2 PROKARYOTIC AND ORGANELLAR"/>
    <property type="match status" value="1"/>
</dbReference>
<keyword evidence="5" id="KW-1185">Reference proteome</keyword>
<evidence type="ECO:0000256" key="2">
    <source>
        <dbReference type="ARBA" id="ARBA00022990"/>
    </source>
</evidence>
<dbReference type="Proteomes" id="UP001202479">
    <property type="component" value="Unassembled WGS sequence"/>
</dbReference>
<dbReference type="AlphaFoldDB" id="A0AAI9SV48"/>
<evidence type="ECO:0000313" key="4">
    <source>
        <dbReference type="EMBL" id="KAI3403074.2"/>
    </source>
</evidence>
<dbReference type="NCBIfam" id="TIGR01011">
    <property type="entry name" value="rpsB_bact"/>
    <property type="match status" value="1"/>
</dbReference>
<dbReference type="Pfam" id="PF00318">
    <property type="entry name" value="Ribosomal_S2"/>
    <property type="match status" value="1"/>
</dbReference>
<dbReference type="InterPro" id="IPR023591">
    <property type="entry name" value="Ribosomal_uS2_flav_dom_sf"/>
</dbReference>
<comment type="caution">
    <text evidence="4">The sequence shown here is derived from an EMBL/GenBank/DDBJ whole genome shotgun (WGS) entry which is preliminary data.</text>
</comment>
<feature type="region of interest" description="Disordered" evidence="3">
    <location>
        <begin position="110"/>
        <end position="135"/>
    </location>
</feature>
<dbReference type="SUPFAM" id="SSF52313">
    <property type="entry name" value="Ribosomal protein S2"/>
    <property type="match status" value="1"/>
</dbReference>
<proteinExistence type="inferred from homology"/>